<accession>A0A1C7D8Q4</accession>
<dbReference type="AlphaFoldDB" id="A0A1C7D8Q4"/>
<sequence>MANKEPQDVTEPLSNAEKFKPKNVQANGKAGPGLPSGNGPDISRGAEHHLQRKSMHRP</sequence>
<name>A0A1C7D8Q4_9SPHN</name>
<dbReference type="RefSeq" id="WP_157093081.1">
    <property type="nucleotide sequence ID" value="NZ_CP016545.1"/>
</dbReference>
<gene>
    <name evidence="2" type="ORF">A6F65_01395</name>
</gene>
<evidence type="ECO:0000256" key="1">
    <source>
        <dbReference type="SAM" id="MobiDB-lite"/>
    </source>
</evidence>
<evidence type="ECO:0000313" key="2">
    <source>
        <dbReference type="EMBL" id="ANU07701.1"/>
    </source>
</evidence>
<keyword evidence="3" id="KW-1185">Reference proteome</keyword>
<protein>
    <submittedName>
        <fullName evidence="2">Uncharacterized protein</fullName>
    </submittedName>
</protein>
<dbReference type="Proteomes" id="UP000092698">
    <property type="component" value="Chromosome"/>
</dbReference>
<dbReference type="EMBL" id="CP016545">
    <property type="protein sequence ID" value="ANU07701.1"/>
    <property type="molecule type" value="Genomic_DNA"/>
</dbReference>
<proteinExistence type="predicted"/>
<dbReference type="KEGG" id="anh:A6F65_01395"/>
<evidence type="ECO:0000313" key="3">
    <source>
        <dbReference type="Proteomes" id="UP000092698"/>
    </source>
</evidence>
<feature type="region of interest" description="Disordered" evidence="1">
    <location>
        <begin position="1"/>
        <end position="58"/>
    </location>
</feature>
<reference evidence="2 3" key="1">
    <citation type="submission" date="2016-07" db="EMBL/GenBank/DDBJ databases">
        <title>Complete genome sequence of Altererythrobacter namhicola JCM 16345T, containing esterase-encoding genes.</title>
        <authorList>
            <person name="Cheng H."/>
            <person name="Wu Y.-H."/>
            <person name="Jian S.-L."/>
            <person name="Huo Y.-Y."/>
            <person name="Wang C.-S."/>
            <person name="Xu X.-W."/>
        </authorList>
    </citation>
    <scope>NUCLEOTIDE SEQUENCE [LARGE SCALE GENOMIC DNA]</scope>
    <source>
        <strain evidence="2 3">JCM 16345</strain>
    </source>
</reference>
<organism evidence="2 3">
    <name type="scientific">Paraurantiacibacter namhicola</name>
    <dbReference type="NCBI Taxonomy" id="645517"/>
    <lineage>
        <taxon>Bacteria</taxon>
        <taxon>Pseudomonadati</taxon>
        <taxon>Pseudomonadota</taxon>
        <taxon>Alphaproteobacteria</taxon>
        <taxon>Sphingomonadales</taxon>
        <taxon>Erythrobacteraceae</taxon>
        <taxon>Paraurantiacibacter</taxon>
    </lineage>
</organism>
<dbReference type="STRING" id="645517.A6F65_01395"/>